<keyword evidence="2" id="KW-1185">Reference proteome</keyword>
<gene>
    <name evidence="1" type="ORF">ACFO0D_11475</name>
</gene>
<protein>
    <submittedName>
        <fullName evidence="1">Uncharacterized protein</fullName>
    </submittedName>
</protein>
<comment type="caution">
    <text evidence="1">The sequence shown here is derived from an EMBL/GenBank/DDBJ whole genome shotgun (WGS) entry which is preliminary data.</text>
</comment>
<dbReference type="RefSeq" id="WP_380061962.1">
    <property type="nucleotide sequence ID" value="NZ_JBHSEI010000008.1"/>
</dbReference>
<dbReference type="Proteomes" id="UP001595952">
    <property type="component" value="Unassembled WGS sequence"/>
</dbReference>
<organism evidence="1 2">
    <name type="scientific">Deinococcus hohokamensis</name>
    <dbReference type="NCBI Taxonomy" id="309883"/>
    <lineage>
        <taxon>Bacteria</taxon>
        <taxon>Thermotogati</taxon>
        <taxon>Deinococcota</taxon>
        <taxon>Deinococci</taxon>
        <taxon>Deinococcales</taxon>
        <taxon>Deinococcaceae</taxon>
        <taxon>Deinococcus</taxon>
    </lineage>
</organism>
<sequence>MKVVGARMDETKKALKPTPFNAADLIRGEDGELYHLPTLRALNAAGRLSPDSAGYLLLMERSSYSSRLTA</sequence>
<evidence type="ECO:0000313" key="2">
    <source>
        <dbReference type="Proteomes" id="UP001595952"/>
    </source>
</evidence>
<dbReference type="EMBL" id="JBHSEI010000008">
    <property type="protein sequence ID" value="MFC4638957.1"/>
    <property type="molecule type" value="Genomic_DNA"/>
</dbReference>
<evidence type="ECO:0000313" key="1">
    <source>
        <dbReference type="EMBL" id="MFC4638957.1"/>
    </source>
</evidence>
<accession>A0ABV9I9G0</accession>
<name>A0ABV9I9G0_9DEIO</name>
<reference evidence="2" key="1">
    <citation type="journal article" date="2019" name="Int. J. Syst. Evol. Microbiol.">
        <title>The Global Catalogue of Microorganisms (GCM) 10K type strain sequencing project: providing services to taxonomists for standard genome sequencing and annotation.</title>
        <authorList>
            <consortium name="The Broad Institute Genomics Platform"/>
            <consortium name="The Broad Institute Genome Sequencing Center for Infectious Disease"/>
            <person name="Wu L."/>
            <person name="Ma J."/>
        </authorList>
    </citation>
    <scope>NUCLEOTIDE SEQUENCE [LARGE SCALE GENOMIC DNA]</scope>
    <source>
        <strain evidence="2">CCUG 55995</strain>
    </source>
</reference>
<proteinExistence type="predicted"/>